<dbReference type="Proteomes" id="UP000077755">
    <property type="component" value="Chromosome 4"/>
</dbReference>
<dbReference type="AlphaFoldDB" id="A0AAF1AW99"/>
<dbReference type="Pfam" id="PF03004">
    <property type="entry name" value="Transposase_24"/>
    <property type="match status" value="1"/>
</dbReference>
<gene>
    <name evidence="1" type="ORF">DCAR_0414829</name>
</gene>
<reference evidence="1" key="2">
    <citation type="submission" date="2022-03" db="EMBL/GenBank/DDBJ databases">
        <title>Draft title - Genomic analysis of global carrot germplasm unveils the trajectory of domestication and the origin of high carotenoid orange carrot.</title>
        <authorList>
            <person name="Iorizzo M."/>
            <person name="Ellison S."/>
            <person name="Senalik D."/>
            <person name="Macko-Podgorni A."/>
            <person name="Grzebelus D."/>
            <person name="Bostan H."/>
            <person name="Rolling W."/>
            <person name="Curaba J."/>
            <person name="Simon P."/>
        </authorList>
    </citation>
    <scope>NUCLEOTIDE SEQUENCE</scope>
    <source>
        <tissue evidence="1">Leaf</tissue>
    </source>
</reference>
<accession>A0AAF1AW99</accession>
<dbReference type="EMBL" id="CP093346">
    <property type="protein sequence ID" value="WOG95507.1"/>
    <property type="molecule type" value="Genomic_DNA"/>
</dbReference>
<evidence type="ECO:0000313" key="1">
    <source>
        <dbReference type="EMBL" id="WOG95507.1"/>
    </source>
</evidence>
<evidence type="ECO:0000313" key="2">
    <source>
        <dbReference type="Proteomes" id="UP000077755"/>
    </source>
</evidence>
<proteinExistence type="predicted"/>
<reference evidence="1" key="1">
    <citation type="journal article" date="2016" name="Nat. Genet.">
        <title>A high-quality carrot genome assembly provides new insights into carotenoid accumulation and asterid genome evolution.</title>
        <authorList>
            <person name="Iorizzo M."/>
            <person name="Ellison S."/>
            <person name="Senalik D."/>
            <person name="Zeng P."/>
            <person name="Satapoomin P."/>
            <person name="Huang J."/>
            <person name="Bowman M."/>
            <person name="Iovene M."/>
            <person name="Sanseverino W."/>
            <person name="Cavagnaro P."/>
            <person name="Yildiz M."/>
            <person name="Macko-Podgorni A."/>
            <person name="Moranska E."/>
            <person name="Grzebelus E."/>
            <person name="Grzebelus D."/>
            <person name="Ashrafi H."/>
            <person name="Zheng Z."/>
            <person name="Cheng S."/>
            <person name="Spooner D."/>
            <person name="Van Deynze A."/>
            <person name="Simon P."/>
        </authorList>
    </citation>
    <scope>NUCLEOTIDE SEQUENCE</scope>
    <source>
        <tissue evidence="1">Leaf</tissue>
    </source>
</reference>
<name>A0AAF1AW99_DAUCS</name>
<organism evidence="1 2">
    <name type="scientific">Daucus carota subsp. sativus</name>
    <name type="common">Carrot</name>
    <dbReference type="NCBI Taxonomy" id="79200"/>
    <lineage>
        <taxon>Eukaryota</taxon>
        <taxon>Viridiplantae</taxon>
        <taxon>Streptophyta</taxon>
        <taxon>Embryophyta</taxon>
        <taxon>Tracheophyta</taxon>
        <taxon>Spermatophyta</taxon>
        <taxon>Magnoliopsida</taxon>
        <taxon>eudicotyledons</taxon>
        <taxon>Gunneridae</taxon>
        <taxon>Pentapetalae</taxon>
        <taxon>asterids</taxon>
        <taxon>campanulids</taxon>
        <taxon>Apiales</taxon>
        <taxon>Apiaceae</taxon>
        <taxon>Apioideae</taxon>
        <taxon>Scandiceae</taxon>
        <taxon>Daucinae</taxon>
        <taxon>Daucus</taxon>
        <taxon>Daucus sect. Daucus</taxon>
    </lineage>
</organism>
<dbReference type="InterPro" id="IPR004252">
    <property type="entry name" value="Probable_transposase_24"/>
</dbReference>
<sequence>MKCLTFDRRKADERVAESRRDVKPPYVDPPIWDSLCDWWHSPKFKAMSPQNKINRPTNDVIHTTGAKPYIKFRQVSLL</sequence>
<keyword evidence="2" id="KW-1185">Reference proteome</keyword>
<protein>
    <submittedName>
        <fullName evidence="1">Uncharacterized protein</fullName>
    </submittedName>
</protein>